<comment type="similarity">
    <text evidence="2">Belongs to the CPA3 antiporters (TC 2.A.63) subunit D family.</text>
</comment>
<dbReference type="InterPro" id="IPR001750">
    <property type="entry name" value="ND/Mrp_TM"/>
</dbReference>
<name>A0ABQ6HTD0_9MICO</name>
<evidence type="ECO:0000259" key="9">
    <source>
        <dbReference type="Pfam" id="PF00361"/>
    </source>
</evidence>
<feature type="domain" description="NADH:quinone oxidoreductase/Mrp antiporter transmembrane" evidence="9">
    <location>
        <begin position="290"/>
        <end position="580"/>
    </location>
</feature>
<feature type="transmembrane region" description="Helical" evidence="8">
    <location>
        <begin position="435"/>
        <end position="453"/>
    </location>
</feature>
<evidence type="ECO:0000256" key="7">
    <source>
        <dbReference type="RuleBase" id="RU000320"/>
    </source>
</evidence>
<evidence type="ECO:0000256" key="1">
    <source>
        <dbReference type="ARBA" id="ARBA00004651"/>
    </source>
</evidence>
<dbReference type="PANTHER" id="PTHR42703">
    <property type="entry name" value="NADH DEHYDROGENASE"/>
    <property type="match status" value="1"/>
</dbReference>
<feature type="transmembrane region" description="Helical" evidence="8">
    <location>
        <begin position="460"/>
        <end position="478"/>
    </location>
</feature>
<feature type="transmembrane region" description="Helical" evidence="8">
    <location>
        <begin position="80"/>
        <end position="100"/>
    </location>
</feature>
<feature type="transmembrane region" description="Helical" evidence="8">
    <location>
        <begin position="367"/>
        <end position="386"/>
    </location>
</feature>
<feature type="transmembrane region" description="Helical" evidence="8">
    <location>
        <begin position="398"/>
        <end position="420"/>
    </location>
</feature>
<protein>
    <submittedName>
        <fullName evidence="11">Na+/H+ antiporter subunit D</fullName>
    </submittedName>
</protein>
<dbReference type="InterPro" id="IPR039428">
    <property type="entry name" value="NUOK/Mnh_C1-like"/>
</dbReference>
<evidence type="ECO:0000313" key="11">
    <source>
        <dbReference type="EMBL" id="GMA20820.1"/>
    </source>
</evidence>
<comment type="caution">
    <text evidence="11">The sequence shown here is derived from an EMBL/GenBank/DDBJ whole genome shotgun (WGS) entry which is preliminary data.</text>
</comment>
<accession>A0ABQ6HTD0</accession>
<feature type="transmembrane region" description="Helical" evidence="8">
    <location>
        <begin position="188"/>
        <end position="207"/>
    </location>
</feature>
<feature type="transmembrane region" description="Helical" evidence="8">
    <location>
        <begin position="30"/>
        <end position="48"/>
    </location>
</feature>
<proteinExistence type="inferred from homology"/>
<feature type="transmembrane region" description="Helical" evidence="8">
    <location>
        <begin position="296"/>
        <end position="314"/>
    </location>
</feature>
<organism evidence="11 12">
    <name type="scientific">Arsenicicoccus piscis</name>
    <dbReference type="NCBI Taxonomy" id="673954"/>
    <lineage>
        <taxon>Bacteria</taxon>
        <taxon>Bacillati</taxon>
        <taxon>Actinomycetota</taxon>
        <taxon>Actinomycetes</taxon>
        <taxon>Micrococcales</taxon>
        <taxon>Intrasporangiaceae</taxon>
        <taxon>Arsenicicoccus</taxon>
    </lineage>
</organism>
<dbReference type="Gene3D" id="1.10.287.3510">
    <property type="match status" value="1"/>
</dbReference>
<dbReference type="Pfam" id="PF00420">
    <property type="entry name" value="Oxidored_q2"/>
    <property type="match status" value="1"/>
</dbReference>
<gene>
    <name evidence="11" type="ORF">GCM10025862_28410</name>
</gene>
<dbReference type="Proteomes" id="UP001157109">
    <property type="component" value="Unassembled WGS sequence"/>
</dbReference>
<dbReference type="Pfam" id="PF00662">
    <property type="entry name" value="Proton_antipo_N"/>
    <property type="match status" value="1"/>
</dbReference>
<dbReference type="InterPro" id="IPR050586">
    <property type="entry name" value="CPA3_Na-H_Antiporter_D"/>
</dbReference>
<feature type="transmembrane region" description="Helical" evidence="8">
    <location>
        <begin position="563"/>
        <end position="586"/>
    </location>
</feature>
<evidence type="ECO:0000256" key="2">
    <source>
        <dbReference type="ARBA" id="ARBA00005346"/>
    </source>
</evidence>
<dbReference type="PRINTS" id="PR01437">
    <property type="entry name" value="NUOXDRDTASE4"/>
</dbReference>
<sequence>MTVNLTLAALAGVLVGCGVVLLVSRSLVRALLGVLLMSNGVNVAFLVVSGDPGRAPLVTKETADTAVIGAGGISDPLPQAMVLTAIVITLAVTAFALALAHRSWQVSTSDIVTDDTEDTRIGDLAAKNDLADSDYGDLEDPYALSDEPDPEEEVTMSIESLVPLPVILPLVGAGLTVVASGHTQLQRLITTVVLGTSVAVSGALLWATETHRALVVHVGGWAPTEGISLVVDRLSALMLLISSVVTFAVMLYSIGQGRRSDDHGDGESPLPIFHPTMLVLAAGVSTTFVSGDLFHLYVGFEMLLFSSFVLLTLGGTTDRVRAGANYVVVNLLSSLIFLLAIALVYGATGTVNLAELAGRLDELSDPVRLTLQLLLLLGFCIKAAVFPMSGWLPDSYPMAPASVTAVFAGLLTKVGVYAIIRTQTLLFPDGRLDTLLMWAALLTMLVGILGAVAQDDIKRLLSFTLVSHIGYLIFGIAVGNQHGLASAIFYTAHHITIQTSLFLVVGLVEVKAGSTQLSKLGGLATTAPGLALLFFIPAMNLAGIPPFSGFLGKVGLIQAGAQAGGWLDYVLIAGSVVTSLLTLYAVSRVWSRAFWRAAPVEEGSSATPGTVGRLHPLARGMVLPTAALVIFSVSLTFAAGPLFSFTQHAAAQLNDRAGYVTAVFPDGMSR</sequence>
<evidence type="ECO:0000256" key="3">
    <source>
        <dbReference type="ARBA" id="ARBA00022475"/>
    </source>
</evidence>
<evidence type="ECO:0000256" key="8">
    <source>
        <dbReference type="SAM" id="Phobius"/>
    </source>
</evidence>
<keyword evidence="6 8" id="KW-0472">Membrane</keyword>
<feature type="transmembrane region" description="Helical" evidence="8">
    <location>
        <begin position="622"/>
        <end position="643"/>
    </location>
</feature>
<keyword evidence="3" id="KW-1003">Cell membrane</keyword>
<comment type="subcellular location">
    <subcellularLocation>
        <location evidence="1">Cell membrane</location>
        <topology evidence="1">Multi-pass membrane protein</topology>
    </subcellularLocation>
    <subcellularLocation>
        <location evidence="7">Membrane</location>
        <topology evidence="7">Multi-pass membrane protein</topology>
    </subcellularLocation>
</comment>
<feature type="transmembrane region" description="Helical" evidence="8">
    <location>
        <begin position="227"/>
        <end position="252"/>
    </location>
</feature>
<evidence type="ECO:0000256" key="5">
    <source>
        <dbReference type="ARBA" id="ARBA00022989"/>
    </source>
</evidence>
<feature type="domain" description="NADH-Ubiquinone oxidoreductase (complex I) chain 5 N-terminal" evidence="10">
    <location>
        <begin position="227"/>
        <end position="255"/>
    </location>
</feature>
<evidence type="ECO:0000256" key="6">
    <source>
        <dbReference type="ARBA" id="ARBA00023136"/>
    </source>
</evidence>
<evidence type="ECO:0000313" key="12">
    <source>
        <dbReference type="Proteomes" id="UP001157109"/>
    </source>
</evidence>
<dbReference type="PANTHER" id="PTHR42703:SF1">
    <property type="entry name" value="NA(+)_H(+) ANTIPORTER SUBUNIT D1"/>
    <property type="match status" value="1"/>
</dbReference>
<evidence type="ECO:0000259" key="10">
    <source>
        <dbReference type="Pfam" id="PF00662"/>
    </source>
</evidence>
<dbReference type="Pfam" id="PF00361">
    <property type="entry name" value="Proton_antipo_M"/>
    <property type="match status" value="1"/>
</dbReference>
<feature type="transmembrane region" description="Helical" evidence="8">
    <location>
        <begin position="520"/>
        <end position="543"/>
    </location>
</feature>
<dbReference type="InterPro" id="IPR001516">
    <property type="entry name" value="Proton_antipo_N"/>
</dbReference>
<reference evidence="12" key="1">
    <citation type="journal article" date="2019" name="Int. J. Syst. Evol. Microbiol.">
        <title>The Global Catalogue of Microorganisms (GCM) 10K type strain sequencing project: providing services to taxonomists for standard genome sequencing and annotation.</title>
        <authorList>
            <consortium name="The Broad Institute Genomics Platform"/>
            <consortium name="The Broad Institute Genome Sequencing Center for Infectious Disease"/>
            <person name="Wu L."/>
            <person name="Ma J."/>
        </authorList>
    </citation>
    <scope>NUCLEOTIDE SEQUENCE [LARGE SCALE GENOMIC DNA]</scope>
    <source>
        <strain evidence="12">NBRC 105830</strain>
    </source>
</reference>
<dbReference type="RefSeq" id="WP_348520355.1">
    <property type="nucleotide sequence ID" value="NZ_BSUJ01000001.1"/>
</dbReference>
<dbReference type="NCBIfam" id="NF005929">
    <property type="entry name" value="PRK07946.1"/>
    <property type="match status" value="1"/>
</dbReference>
<feature type="transmembrane region" description="Helical" evidence="8">
    <location>
        <begin position="6"/>
        <end position="23"/>
    </location>
</feature>
<dbReference type="NCBIfam" id="NF009308">
    <property type="entry name" value="PRK12665.1"/>
    <property type="match status" value="1"/>
</dbReference>
<evidence type="ECO:0000256" key="4">
    <source>
        <dbReference type="ARBA" id="ARBA00022692"/>
    </source>
</evidence>
<feature type="transmembrane region" description="Helical" evidence="8">
    <location>
        <begin position="326"/>
        <end position="347"/>
    </location>
</feature>
<dbReference type="EMBL" id="BSUJ01000001">
    <property type="protein sequence ID" value="GMA20820.1"/>
    <property type="molecule type" value="Genomic_DNA"/>
</dbReference>
<keyword evidence="4 7" id="KW-0812">Transmembrane</keyword>
<keyword evidence="5 8" id="KW-1133">Transmembrane helix</keyword>
<feature type="transmembrane region" description="Helical" evidence="8">
    <location>
        <begin position="484"/>
        <end position="508"/>
    </location>
</feature>
<keyword evidence="12" id="KW-1185">Reference proteome</keyword>
<dbReference type="InterPro" id="IPR003918">
    <property type="entry name" value="NADH_UbQ_OxRdtase"/>
</dbReference>